<sequence>MGRPWHYACLYAPSAFLYFSSAFAFSLYLLVNIYERRCGILSTYGLKYSRAFANMYNVGISKEQMIAATSKVCPEKKHFS</sequence>
<evidence type="ECO:0000259" key="2">
    <source>
        <dbReference type="Pfam" id="PF20985"/>
    </source>
</evidence>
<reference evidence="3" key="2">
    <citation type="submission" date="2007-03" db="EMBL/GenBank/DDBJ databases">
        <authorList>
            <consortium name="The International Medicago Genome Annotation Group"/>
        </authorList>
    </citation>
    <scope>NUCLEOTIDE SEQUENCE</scope>
</reference>
<name>A7UQU2_MEDTR</name>
<dbReference type="Pfam" id="PF20985">
    <property type="entry name" value="Legum_prodom"/>
    <property type="match status" value="1"/>
</dbReference>
<gene>
    <name evidence="3" type="ORF">MtrDRAFT_AC168204g21v2</name>
</gene>
<keyword evidence="1" id="KW-1133">Transmembrane helix</keyword>
<dbReference type="EMBL" id="AC168204">
    <property type="protein sequence ID" value="ABN08935.1"/>
    <property type="molecule type" value="Genomic_DNA"/>
</dbReference>
<dbReference type="Gene3D" id="1.10.132.130">
    <property type="match status" value="1"/>
</dbReference>
<reference evidence="3" key="1">
    <citation type="submission" date="2005-09" db="EMBL/GenBank/DDBJ databases">
        <authorList>
            <person name="Town C.D."/>
        </authorList>
    </citation>
    <scope>NUCLEOTIDE SEQUENCE</scope>
</reference>
<dbReference type="AlphaFoldDB" id="A7UQU2"/>
<proteinExistence type="predicted"/>
<keyword evidence="1" id="KW-0812">Transmembrane</keyword>
<evidence type="ECO:0000313" key="3">
    <source>
        <dbReference type="EMBL" id="ABN08935.1"/>
    </source>
</evidence>
<organism evidence="3">
    <name type="scientific">Medicago truncatula</name>
    <name type="common">Barrel medic</name>
    <name type="synonym">Medicago tribuloides</name>
    <dbReference type="NCBI Taxonomy" id="3880"/>
    <lineage>
        <taxon>Eukaryota</taxon>
        <taxon>Viridiplantae</taxon>
        <taxon>Streptophyta</taxon>
        <taxon>Embryophyta</taxon>
        <taxon>Tracheophyta</taxon>
        <taxon>Spermatophyta</taxon>
        <taxon>Magnoliopsida</taxon>
        <taxon>eudicotyledons</taxon>
        <taxon>Gunneridae</taxon>
        <taxon>Pentapetalae</taxon>
        <taxon>rosids</taxon>
        <taxon>fabids</taxon>
        <taxon>Fabales</taxon>
        <taxon>Fabaceae</taxon>
        <taxon>Papilionoideae</taxon>
        <taxon>50 kb inversion clade</taxon>
        <taxon>NPAAA clade</taxon>
        <taxon>Hologalegina</taxon>
        <taxon>IRL clade</taxon>
        <taxon>Trifolieae</taxon>
        <taxon>Medicago</taxon>
    </lineage>
</organism>
<accession>A7UQU2</accession>
<keyword evidence="1" id="KW-0472">Membrane</keyword>
<feature type="domain" description="Legumain prodomain" evidence="2">
    <location>
        <begin position="30"/>
        <end position="73"/>
    </location>
</feature>
<protein>
    <recommendedName>
        <fullName evidence="2">Legumain prodomain domain-containing protein</fullName>
    </recommendedName>
</protein>
<feature type="transmembrane region" description="Helical" evidence="1">
    <location>
        <begin position="15"/>
        <end position="34"/>
    </location>
</feature>
<dbReference type="InterPro" id="IPR048501">
    <property type="entry name" value="Legum_prodom"/>
</dbReference>
<dbReference type="InterPro" id="IPR046427">
    <property type="entry name" value="Legumain_prodom_sf"/>
</dbReference>
<evidence type="ECO:0000256" key="1">
    <source>
        <dbReference type="SAM" id="Phobius"/>
    </source>
</evidence>